<dbReference type="EMBL" id="CP017675">
    <property type="protein sequence ID" value="APB33024.1"/>
    <property type="molecule type" value="Genomic_DNA"/>
</dbReference>
<keyword evidence="3" id="KW-1185">Reference proteome</keyword>
<dbReference type="GO" id="GO:0032259">
    <property type="term" value="P:methylation"/>
    <property type="evidence" value="ECO:0007669"/>
    <property type="project" value="UniProtKB-KW"/>
</dbReference>
<evidence type="ECO:0000313" key="2">
    <source>
        <dbReference type="EMBL" id="APB33024.1"/>
    </source>
</evidence>
<dbReference type="Proteomes" id="UP000180235">
    <property type="component" value="Chromosome"/>
</dbReference>
<feature type="domain" description="Methyltransferase type 11" evidence="1">
    <location>
        <begin position="36"/>
        <end position="123"/>
    </location>
</feature>
<gene>
    <name evidence="2" type="ORF">GlitD10_0710</name>
</gene>
<dbReference type="RefSeq" id="WP_071453684.1">
    <property type="nucleotide sequence ID" value="NZ_CP017675.1"/>
</dbReference>
<dbReference type="InterPro" id="IPR029063">
    <property type="entry name" value="SAM-dependent_MTases_sf"/>
</dbReference>
<dbReference type="Gene3D" id="3.40.50.150">
    <property type="entry name" value="Vaccinia Virus protein VP39"/>
    <property type="match status" value="1"/>
</dbReference>
<dbReference type="GO" id="GO:0008757">
    <property type="term" value="F:S-adenosylmethionine-dependent methyltransferase activity"/>
    <property type="evidence" value="ECO:0007669"/>
    <property type="project" value="InterPro"/>
</dbReference>
<dbReference type="PANTHER" id="PTHR43861:SF1">
    <property type="entry name" value="TRANS-ACONITATE 2-METHYLTRANSFERASE"/>
    <property type="match status" value="1"/>
</dbReference>
<dbReference type="CDD" id="cd02440">
    <property type="entry name" value="AdoMet_MTases"/>
    <property type="match status" value="1"/>
</dbReference>
<evidence type="ECO:0000259" key="1">
    <source>
        <dbReference type="Pfam" id="PF08241"/>
    </source>
</evidence>
<protein>
    <submittedName>
        <fullName evidence="2">SAM-dependent methyltransferase</fullName>
    </submittedName>
</protein>
<organism evidence="2 3">
    <name type="scientific">Gloeomargarita lithophora Alchichica-D10</name>
    <dbReference type="NCBI Taxonomy" id="1188229"/>
    <lineage>
        <taxon>Bacteria</taxon>
        <taxon>Bacillati</taxon>
        <taxon>Cyanobacteriota</taxon>
        <taxon>Cyanophyceae</taxon>
        <taxon>Gloeomargaritales</taxon>
        <taxon>Gloeomargaritaceae</taxon>
        <taxon>Gloeomargarita</taxon>
    </lineage>
</organism>
<dbReference type="KEGG" id="glt:GlitD10_0710"/>
<sequence>MQEWNPTQYAQTARFVSDLGEAVLALLAPQPGERILDLGCGDGVLTLKLQTAGCRVVGIDASPEMVMATQSRGLTAHVMDGMALPFDREFDAVFSNAALHWMPQPEAVISGVWRALKPGGRFVGELGGQGNIATILTALETTFAARGLNVPYPCFFPDPTTYRQLLEAGGFSVPTIELIPRPTPLPGDLRDWLMLFAQSSLAWVLPEERADFITEVVARLRPQLYQPDGVWVVDYVRLRFLAQKPPNAP</sequence>
<dbReference type="Pfam" id="PF08241">
    <property type="entry name" value="Methyltransf_11"/>
    <property type="match status" value="1"/>
</dbReference>
<dbReference type="AlphaFoldDB" id="A0A1J0AAR2"/>
<accession>A0A1J0AAR2</accession>
<keyword evidence="2" id="KW-0489">Methyltransferase</keyword>
<dbReference type="PANTHER" id="PTHR43861">
    <property type="entry name" value="TRANS-ACONITATE 2-METHYLTRANSFERASE-RELATED"/>
    <property type="match status" value="1"/>
</dbReference>
<keyword evidence="2" id="KW-0808">Transferase</keyword>
<proteinExistence type="predicted"/>
<dbReference type="InterPro" id="IPR013216">
    <property type="entry name" value="Methyltransf_11"/>
</dbReference>
<evidence type="ECO:0000313" key="3">
    <source>
        <dbReference type="Proteomes" id="UP000180235"/>
    </source>
</evidence>
<dbReference type="OrthoDB" id="9760689at2"/>
<dbReference type="SUPFAM" id="SSF53335">
    <property type="entry name" value="S-adenosyl-L-methionine-dependent methyltransferases"/>
    <property type="match status" value="1"/>
</dbReference>
<reference evidence="2 3" key="1">
    <citation type="submission" date="2016-10" db="EMBL/GenBank/DDBJ databases">
        <title>Description of Gloeomargarita lithophora gen. nov., sp. nov., a thylakoid-bearing basal-branching cyanobacterium with intracellular carbonates, and proposal for Gloeomargaritales ord. nov.</title>
        <authorList>
            <person name="Moreira D."/>
            <person name="Tavera R."/>
            <person name="Benzerara K."/>
            <person name="Skouri-Panet F."/>
            <person name="Couradeau E."/>
            <person name="Gerard E."/>
            <person name="Loussert C."/>
            <person name="Novelo E."/>
            <person name="Zivanovic Y."/>
            <person name="Lopez-Garcia P."/>
        </authorList>
    </citation>
    <scope>NUCLEOTIDE SEQUENCE [LARGE SCALE GENOMIC DNA]</scope>
    <source>
        <strain evidence="2 3">D10</strain>
    </source>
</reference>
<dbReference type="STRING" id="1188229.GlitD10_0710"/>
<name>A0A1J0AAR2_9CYAN</name>